<proteinExistence type="predicted"/>
<gene>
    <name evidence="3" type="ORF">C8A01DRAFT_40064</name>
</gene>
<organism evidence="3 4">
    <name type="scientific">Parachaetomium inaequale</name>
    <dbReference type="NCBI Taxonomy" id="2588326"/>
    <lineage>
        <taxon>Eukaryota</taxon>
        <taxon>Fungi</taxon>
        <taxon>Dikarya</taxon>
        <taxon>Ascomycota</taxon>
        <taxon>Pezizomycotina</taxon>
        <taxon>Sordariomycetes</taxon>
        <taxon>Sordariomycetidae</taxon>
        <taxon>Sordariales</taxon>
        <taxon>Chaetomiaceae</taxon>
        <taxon>Parachaetomium</taxon>
    </lineage>
</organism>
<name>A0AAN6SN53_9PEZI</name>
<evidence type="ECO:0000313" key="4">
    <source>
        <dbReference type="Proteomes" id="UP001303115"/>
    </source>
</evidence>
<keyword evidence="2" id="KW-0812">Transmembrane</keyword>
<accession>A0AAN6SN53</accession>
<comment type="caution">
    <text evidence="3">The sequence shown here is derived from an EMBL/GenBank/DDBJ whole genome shotgun (WGS) entry which is preliminary data.</text>
</comment>
<reference evidence="4" key="1">
    <citation type="journal article" date="2023" name="Mol. Phylogenet. Evol.">
        <title>Genome-scale phylogeny and comparative genomics of the fungal order Sordariales.</title>
        <authorList>
            <person name="Hensen N."/>
            <person name="Bonometti L."/>
            <person name="Westerberg I."/>
            <person name="Brannstrom I.O."/>
            <person name="Guillou S."/>
            <person name="Cros-Aarteil S."/>
            <person name="Calhoun S."/>
            <person name="Haridas S."/>
            <person name="Kuo A."/>
            <person name="Mondo S."/>
            <person name="Pangilinan J."/>
            <person name="Riley R."/>
            <person name="LaButti K."/>
            <person name="Andreopoulos B."/>
            <person name="Lipzen A."/>
            <person name="Chen C."/>
            <person name="Yan M."/>
            <person name="Daum C."/>
            <person name="Ng V."/>
            <person name="Clum A."/>
            <person name="Steindorff A."/>
            <person name="Ohm R.A."/>
            <person name="Martin F."/>
            <person name="Silar P."/>
            <person name="Natvig D.O."/>
            <person name="Lalanne C."/>
            <person name="Gautier V."/>
            <person name="Ament-Velasquez S.L."/>
            <person name="Kruys A."/>
            <person name="Hutchinson M.I."/>
            <person name="Powell A.J."/>
            <person name="Barry K."/>
            <person name="Miller A.N."/>
            <person name="Grigoriev I.V."/>
            <person name="Debuchy R."/>
            <person name="Gladieux P."/>
            <person name="Hiltunen Thoren M."/>
            <person name="Johannesson H."/>
        </authorList>
    </citation>
    <scope>NUCLEOTIDE SEQUENCE [LARGE SCALE GENOMIC DNA]</scope>
    <source>
        <strain evidence="4">CBS 284.82</strain>
    </source>
</reference>
<sequence length="72" mass="7935">MPKRDYTTPMPTPTDTNTNTTTNTNPDYPTNQTAEIFAVALVLFAGLFGASSLHYRHELLRDSRNGSTLDSS</sequence>
<feature type="compositionally biased region" description="Low complexity" evidence="1">
    <location>
        <begin position="7"/>
        <end position="29"/>
    </location>
</feature>
<dbReference type="AlphaFoldDB" id="A0AAN6SN53"/>
<evidence type="ECO:0000313" key="3">
    <source>
        <dbReference type="EMBL" id="KAK4033462.1"/>
    </source>
</evidence>
<evidence type="ECO:0000256" key="1">
    <source>
        <dbReference type="SAM" id="MobiDB-lite"/>
    </source>
</evidence>
<dbReference type="Proteomes" id="UP001303115">
    <property type="component" value="Unassembled WGS sequence"/>
</dbReference>
<keyword evidence="2" id="KW-1133">Transmembrane helix</keyword>
<keyword evidence="4" id="KW-1185">Reference proteome</keyword>
<keyword evidence="2" id="KW-0472">Membrane</keyword>
<protein>
    <submittedName>
        <fullName evidence="3">Uncharacterized protein</fullName>
    </submittedName>
</protein>
<feature type="transmembrane region" description="Helical" evidence="2">
    <location>
        <begin position="36"/>
        <end position="55"/>
    </location>
</feature>
<feature type="region of interest" description="Disordered" evidence="1">
    <location>
        <begin position="1"/>
        <end position="29"/>
    </location>
</feature>
<dbReference type="EMBL" id="MU854528">
    <property type="protein sequence ID" value="KAK4033462.1"/>
    <property type="molecule type" value="Genomic_DNA"/>
</dbReference>
<evidence type="ECO:0000256" key="2">
    <source>
        <dbReference type="SAM" id="Phobius"/>
    </source>
</evidence>